<name>A0ABS3VPT1_MICEH</name>
<proteinExistence type="predicted"/>
<keyword evidence="2" id="KW-1185">Reference proteome</keyword>
<evidence type="ECO:0000313" key="2">
    <source>
        <dbReference type="Proteomes" id="UP000823521"/>
    </source>
</evidence>
<dbReference type="Proteomes" id="UP000823521">
    <property type="component" value="Unassembled WGS sequence"/>
</dbReference>
<gene>
    <name evidence="1" type="ORF">GSF22_10960</name>
</gene>
<accession>A0ABS3VPT1</accession>
<reference evidence="1 2" key="1">
    <citation type="submission" date="2019-12" db="EMBL/GenBank/DDBJ databases">
        <title>Whole genome sequencing of endophytic Actinobacterium Micromonospora sp. MPMI6T.</title>
        <authorList>
            <person name="Evv R."/>
            <person name="Podile A.R."/>
        </authorList>
    </citation>
    <scope>NUCLEOTIDE SEQUENCE [LARGE SCALE GENOMIC DNA]</scope>
    <source>
        <strain evidence="1 2">MPMI6</strain>
    </source>
</reference>
<sequence length="189" mass="20416">MPMLEITLNARLRPLDRGDVYEDPLLEELESRSPGSEIVGGGTMMSPEGEPLSCDVAIDLAGDPQAGLALVVDVLQRLGAPRGSTARLDDAGPVVFGATEGVGLYLNGTDLPRQVYADNDINELIGQLTARLGESGELHSYWEGPRETALYFYGPSARRMVELMRDVLDTHPLAQRSRLVNLTDPDAAL</sequence>
<dbReference type="EMBL" id="WVUH01000071">
    <property type="protein sequence ID" value="MBO4206517.1"/>
    <property type="molecule type" value="Genomic_DNA"/>
</dbReference>
<protein>
    <submittedName>
        <fullName evidence="1">Uncharacterized protein</fullName>
    </submittedName>
</protein>
<evidence type="ECO:0000313" key="1">
    <source>
        <dbReference type="EMBL" id="MBO4206517.1"/>
    </source>
</evidence>
<comment type="caution">
    <text evidence="1">The sequence shown here is derived from an EMBL/GenBank/DDBJ whole genome shotgun (WGS) entry which is preliminary data.</text>
</comment>
<organism evidence="1 2">
    <name type="scientific">Micromonospora echinofusca</name>
    <dbReference type="NCBI Taxonomy" id="47858"/>
    <lineage>
        <taxon>Bacteria</taxon>
        <taxon>Bacillati</taxon>
        <taxon>Actinomycetota</taxon>
        <taxon>Actinomycetes</taxon>
        <taxon>Micromonosporales</taxon>
        <taxon>Micromonosporaceae</taxon>
        <taxon>Micromonospora</taxon>
    </lineage>
</organism>
<dbReference type="RefSeq" id="WP_208813421.1">
    <property type="nucleotide sequence ID" value="NZ_WVUH01000071.1"/>
</dbReference>